<feature type="non-terminal residue" evidence="3">
    <location>
        <position position="236"/>
    </location>
</feature>
<protein>
    <recommendedName>
        <fullName evidence="1">DUF6532 domain-containing protein</fullName>
    </recommendedName>
</protein>
<dbReference type="EMBL" id="JABBWE010000087">
    <property type="protein sequence ID" value="KAG1786882.1"/>
    <property type="molecule type" value="Genomic_DNA"/>
</dbReference>
<reference evidence="3" key="1">
    <citation type="journal article" date="2020" name="New Phytol.">
        <title>Comparative genomics reveals dynamic genome evolution in host specialist ectomycorrhizal fungi.</title>
        <authorList>
            <person name="Lofgren L.A."/>
            <person name="Nguyen N.H."/>
            <person name="Vilgalys R."/>
            <person name="Ruytinx J."/>
            <person name="Liao H.L."/>
            <person name="Branco S."/>
            <person name="Kuo A."/>
            <person name="LaButti K."/>
            <person name="Lipzen A."/>
            <person name="Andreopoulos W."/>
            <person name="Pangilinan J."/>
            <person name="Riley R."/>
            <person name="Hundley H."/>
            <person name="Na H."/>
            <person name="Barry K."/>
            <person name="Grigoriev I.V."/>
            <person name="Stajich J.E."/>
            <person name="Kennedy P.G."/>
        </authorList>
    </citation>
    <scope>NUCLEOTIDE SEQUENCE</scope>
    <source>
        <strain evidence="3">S12</strain>
    </source>
</reference>
<feature type="domain" description="DUF6532" evidence="1">
    <location>
        <begin position="32"/>
        <end position="223"/>
    </location>
</feature>
<evidence type="ECO:0000313" key="3">
    <source>
        <dbReference type="EMBL" id="KAG1786882.1"/>
    </source>
</evidence>
<organism evidence="3 7">
    <name type="scientific">Suillus plorans</name>
    <dbReference type="NCBI Taxonomy" id="116603"/>
    <lineage>
        <taxon>Eukaryota</taxon>
        <taxon>Fungi</taxon>
        <taxon>Dikarya</taxon>
        <taxon>Basidiomycota</taxon>
        <taxon>Agaricomycotina</taxon>
        <taxon>Agaricomycetes</taxon>
        <taxon>Agaricomycetidae</taxon>
        <taxon>Boletales</taxon>
        <taxon>Suillineae</taxon>
        <taxon>Suillaceae</taxon>
        <taxon>Suillus</taxon>
    </lineage>
</organism>
<evidence type="ECO:0000313" key="5">
    <source>
        <dbReference type="EMBL" id="KAG1789786.1"/>
    </source>
</evidence>
<evidence type="ECO:0000313" key="6">
    <source>
        <dbReference type="EMBL" id="KAG1796088.1"/>
    </source>
</evidence>
<gene>
    <name evidence="3" type="ORF">HD556DRAFT_1214009</name>
    <name evidence="2" type="ORF">HD556DRAFT_1215461</name>
    <name evidence="5" type="ORF">HD556DRAFT_1221128</name>
    <name evidence="6" type="ORF">HD556DRAFT_1221226</name>
    <name evidence="4" type="ORF">HD556DRAFT_1222585</name>
</gene>
<dbReference type="EMBL" id="JABBWE010000136">
    <property type="protein sequence ID" value="KAG1784618.1"/>
    <property type="molecule type" value="Genomic_DNA"/>
</dbReference>
<dbReference type="OrthoDB" id="3249407at2759"/>
<keyword evidence="7" id="KW-1185">Reference proteome</keyword>
<dbReference type="Proteomes" id="UP000719766">
    <property type="component" value="Unassembled WGS sequence"/>
</dbReference>
<sequence length="236" mass="26992">IVPKVKKNSDGSRQRVKASDFDNISKEILTTACSIFRCLIVTRAPFPDSVAVETNLAKEAWHEACKIKDIDVKITPLAVKMLLNRTSHVRGELKTKMRLLTSSFYGFRASNSMQVMQQNRDRAESLKADSAFIFKDWSSKKGVYKTELLQEGINLMWFSNRNDEGLIYHKYFNPFPVRALALVLTAIECCIDEWLPGIKEDIKFTSATYGAVYNNHLGSLLRFDERTAPYKLLERI</sequence>
<accession>A0A9P7AEN2</accession>
<dbReference type="AlphaFoldDB" id="A0A9P7AEN2"/>
<comment type="caution">
    <text evidence="3">The sequence shown here is derived from an EMBL/GenBank/DDBJ whole genome shotgun (WGS) entry which is preliminary data.</text>
</comment>
<evidence type="ECO:0000313" key="7">
    <source>
        <dbReference type="Proteomes" id="UP000719766"/>
    </source>
</evidence>
<evidence type="ECO:0000313" key="4">
    <source>
        <dbReference type="EMBL" id="KAG1788298.1"/>
    </source>
</evidence>
<proteinExistence type="predicted"/>
<evidence type="ECO:0000259" key="1">
    <source>
        <dbReference type="Pfam" id="PF20149"/>
    </source>
</evidence>
<evidence type="ECO:0000313" key="2">
    <source>
        <dbReference type="EMBL" id="KAG1784618.1"/>
    </source>
</evidence>
<dbReference type="EMBL" id="JABBWE010000069">
    <property type="protein sequence ID" value="KAG1788298.1"/>
    <property type="molecule type" value="Genomic_DNA"/>
</dbReference>
<dbReference type="InterPro" id="IPR045341">
    <property type="entry name" value="DUF6532"/>
</dbReference>
<feature type="non-terminal residue" evidence="3">
    <location>
        <position position="1"/>
    </location>
</feature>
<dbReference type="GeneID" id="64590398"/>
<name>A0A9P7AEN2_9AGAM</name>
<dbReference type="EMBL" id="JABBWE010000056">
    <property type="protein sequence ID" value="KAG1789786.1"/>
    <property type="molecule type" value="Genomic_DNA"/>
</dbReference>
<dbReference type="Pfam" id="PF20149">
    <property type="entry name" value="DUF6532"/>
    <property type="match status" value="1"/>
</dbReference>
<dbReference type="EMBL" id="JABBWE010000020">
    <property type="protein sequence ID" value="KAG1796088.1"/>
    <property type="molecule type" value="Genomic_DNA"/>
</dbReference>
<dbReference type="RefSeq" id="XP_041154283.1">
    <property type="nucleotide sequence ID" value="XM_041296634.1"/>
</dbReference>